<evidence type="ECO:0000313" key="2">
    <source>
        <dbReference type="EMBL" id="KAJ3136966.1"/>
    </source>
</evidence>
<dbReference type="EMBL" id="JADGJH010000127">
    <property type="protein sequence ID" value="KAJ3136966.1"/>
    <property type="molecule type" value="Genomic_DNA"/>
</dbReference>
<feature type="compositionally biased region" description="Low complexity" evidence="1">
    <location>
        <begin position="1"/>
        <end position="24"/>
    </location>
</feature>
<dbReference type="AlphaFoldDB" id="A0AAD5T7N8"/>
<evidence type="ECO:0000313" key="3">
    <source>
        <dbReference type="Proteomes" id="UP001211907"/>
    </source>
</evidence>
<keyword evidence="3" id="KW-1185">Reference proteome</keyword>
<sequence>MEPQTITRPATSASTTSTATIISSENQQNKPQKLLSRLFRGFYGYSTAQQQIHPEREETAPPSNEASNSREHPSRPLSSLSLSSASITSNRGPVAEASAARRDRSNLFGLLKSVVSVEGAVFSMLMSLTQQRKIPVRMLTDSSTQAQAIVPLDPDTPMPTIGQVKKDFDTMFEKVDYEISL</sequence>
<comment type="caution">
    <text evidence="2">The sequence shown here is derived from an EMBL/GenBank/DDBJ whole genome shotgun (WGS) entry which is preliminary data.</text>
</comment>
<proteinExistence type="predicted"/>
<dbReference type="Proteomes" id="UP001211907">
    <property type="component" value="Unassembled WGS sequence"/>
</dbReference>
<gene>
    <name evidence="2" type="ORF">HK100_001245</name>
</gene>
<accession>A0AAD5T7N8</accession>
<feature type="region of interest" description="Disordered" evidence="1">
    <location>
        <begin position="1"/>
        <end position="33"/>
    </location>
</feature>
<evidence type="ECO:0000256" key="1">
    <source>
        <dbReference type="SAM" id="MobiDB-lite"/>
    </source>
</evidence>
<name>A0AAD5T7N8_9FUNG</name>
<organism evidence="2 3">
    <name type="scientific">Physocladia obscura</name>
    <dbReference type="NCBI Taxonomy" id="109957"/>
    <lineage>
        <taxon>Eukaryota</taxon>
        <taxon>Fungi</taxon>
        <taxon>Fungi incertae sedis</taxon>
        <taxon>Chytridiomycota</taxon>
        <taxon>Chytridiomycota incertae sedis</taxon>
        <taxon>Chytridiomycetes</taxon>
        <taxon>Chytridiales</taxon>
        <taxon>Chytriomycetaceae</taxon>
        <taxon>Physocladia</taxon>
    </lineage>
</organism>
<feature type="region of interest" description="Disordered" evidence="1">
    <location>
        <begin position="47"/>
        <end position="90"/>
    </location>
</feature>
<feature type="compositionally biased region" description="Low complexity" evidence="1">
    <location>
        <begin position="75"/>
        <end position="89"/>
    </location>
</feature>
<reference evidence="2" key="1">
    <citation type="submission" date="2020-05" db="EMBL/GenBank/DDBJ databases">
        <title>Phylogenomic resolution of chytrid fungi.</title>
        <authorList>
            <person name="Stajich J.E."/>
            <person name="Amses K."/>
            <person name="Simmons R."/>
            <person name="Seto K."/>
            <person name="Myers J."/>
            <person name="Bonds A."/>
            <person name="Quandt C.A."/>
            <person name="Barry K."/>
            <person name="Liu P."/>
            <person name="Grigoriev I."/>
            <person name="Longcore J.E."/>
            <person name="James T.Y."/>
        </authorList>
    </citation>
    <scope>NUCLEOTIDE SEQUENCE</scope>
    <source>
        <strain evidence="2">JEL0513</strain>
    </source>
</reference>
<protein>
    <submittedName>
        <fullName evidence="2">Uncharacterized protein</fullName>
    </submittedName>
</protein>